<feature type="transmembrane region" description="Helical" evidence="1">
    <location>
        <begin position="113"/>
        <end position="133"/>
    </location>
</feature>
<evidence type="ECO:0000256" key="1">
    <source>
        <dbReference type="SAM" id="Phobius"/>
    </source>
</evidence>
<reference evidence="2" key="1">
    <citation type="submission" date="2019-08" db="EMBL/GenBank/DDBJ databases">
        <authorList>
            <person name="Kucharzyk K."/>
            <person name="Murdoch R.W."/>
            <person name="Higgins S."/>
            <person name="Loffler F."/>
        </authorList>
    </citation>
    <scope>NUCLEOTIDE SEQUENCE</scope>
</reference>
<sequence>MPNKTTKLYNVIFPIWMLWIFPLTWLVILPANFVIDLLVTALTMKVLKIDHIWATAKPVILKVWLFGFLADLIGTAVMLVATFLDEGTLGPAAGKWWYQNISYPVNYNPFQSVYGFLWVTLCVVLAAFMIYLFNRKVSFKKAPLTDRQKRQLSLSLAVFTAPYLFYLPTILFVR</sequence>
<name>A0A645D8J9_9ZZZZ</name>
<evidence type="ECO:0000313" key="2">
    <source>
        <dbReference type="EMBL" id="MPM85378.1"/>
    </source>
</evidence>
<feature type="transmembrane region" description="Helical" evidence="1">
    <location>
        <begin position="154"/>
        <end position="173"/>
    </location>
</feature>
<protein>
    <submittedName>
        <fullName evidence="2">Uncharacterized protein</fullName>
    </submittedName>
</protein>
<comment type="caution">
    <text evidence="2">The sequence shown here is derived from an EMBL/GenBank/DDBJ whole genome shotgun (WGS) entry which is preliminary data.</text>
</comment>
<feature type="transmembrane region" description="Helical" evidence="1">
    <location>
        <begin position="63"/>
        <end position="84"/>
    </location>
</feature>
<dbReference type="AlphaFoldDB" id="A0A645D8J9"/>
<feature type="transmembrane region" description="Helical" evidence="1">
    <location>
        <begin position="16"/>
        <end position="42"/>
    </location>
</feature>
<keyword evidence="1" id="KW-0812">Transmembrane</keyword>
<dbReference type="EMBL" id="VSSQ01033705">
    <property type="protein sequence ID" value="MPM85378.1"/>
    <property type="molecule type" value="Genomic_DNA"/>
</dbReference>
<keyword evidence="1" id="KW-0472">Membrane</keyword>
<keyword evidence="1" id="KW-1133">Transmembrane helix</keyword>
<accession>A0A645D8J9</accession>
<proteinExistence type="predicted"/>
<gene>
    <name evidence="2" type="ORF">SDC9_132458</name>
</gene>
<organism evidence="2">
    <name type="scientific">bioreactor metagenome</name>
    <dbReference type="NCBI Taxonomy" id="1076179"/>
    <lineage>
        <taxon>unclassified sequences</taxon>
        <taxon>metagenomes</taxon>
        <taxon>ecological metagenomes</taxon>
    </lineage>
</organism>